<dbReference type="SUPFAM" id="SSF109604">
    <property type="entry name" value="HD-domain/PDEase-like"/>
    <property type="match status" value="2"/>
</dbReference>
<dbReference type="Proteomes" id="UP000182569">
    <property type="component" value="Chromosome"/>
</dbReference>
<dbReference type="PANTHER" id="PTHR43155">
    <property type="entry name" value="CYCLIC DI-GMP PHOSPHODIESTERASE PA4108-RELATED"/>
    <property type="match status" value="1"/>
</dbReference>
<evidence type="ECO:0000259" key="1">
    <source>
        <dbReference type="PROSITE" id="PS51832"/>
    </source>
</evidence>
<dbReference type="PANTHER" id="PTHR43155:SF1">
    <property type="entry name" value="3'3'-CGAMP-SPECIFIC PHOSPHODIESTERASE 1"/>
    <property type="match status" value="1"/>
</dbReference>
<keyword evidence="3" id="KW-1185">Reference proteome</keyword>
<dbReference type="PROSITE" id="PS51832">
    <property type="entry name" value="HD_GYP"/>
    <property type="match status" value="1"/>
</dbReference>
<dbReference type="EMBL" id="CP015756">
    <property type="protein sequence ID" value="APC39880.1"/>
    <property type="molecule type" value="Genomic_DNA"/>
</dbReference>
<dbReference type="AlphaFoldDB" id="A0A1J0GFY0"/>
<dbReference type="OrthoDB" id="9804747at2"/>
<dbReference type="InterPro" id="IPR003607">
    <property type="entry name" value="HD/PDEase_dom"/>
</dbReference>
<evidence type="ECO:0000313" key="2">
    <source>
        <dbReference type="EMBL" id="APC39880.1"/>
    </source>
</evidence>
<dbReference type="Pfam" id="PF01966">
    <property type="entry name" value="HD"/>
    <property type="match status" value="1"/>
</dbReference>
<sequence>MKSQLAVNLGNLLLSLSEVADLANPLVAQHQHRTAFIALELSKTANLGSEITENIFTAALLHDIGAVSVEEKIAIHNFKEIDENIHTIRGELLLEQIPWLRKISKIVRNHHRNWNDWDDDIENPVIFSSQIILLSDYVERLINRNKYILHQVNDIVTTIKKLSGTVIHKNIVTYFLDLSKREEFWLDLTSPNLYSLLLINGQFKTMQIELEDISLISNLYRDLIDFKSRFTATHTSGVSECAVKLSELFGLAELDVKSMRIAGNFHDIGKLIIPNSILEKPGKLTVDEFAIIRCHTYHTFRTLNSIGGLQRIAEWAAYHHEKLDGSGYPFHLTSEEIGTGSRIMAVADIFTAISEDRPYRKGMDKNEIYTVIKKQANKYLLDKRIVELLFDNYDVINTQVKIKQSKALNFYETRFSSIIHENKRNI</sequence>
<evidence type="ECO:0000313" key="3">
    <source>
        <dbReference type="Proteomes" id="UP000182569"/>
    </source>
</evidence>
<dbReference type="InterPro" id="IPR037522">
    <property type="entry name" value="HD_GYP_dom"/>
</dbReference>
<dbReference type="CDD" id="cd00077">
    <property type="entry name" value="HDc"/>
    <property type="match status" value="2"/>
</dbReference>
<reference evidence="3" key="1">
    <citation type="journal article" date="2016" name="Front. Microbiol.">
        <title>Complete Genome Sequence of Clostridium estertheticum DSM 8809, a Microbe Identified in Spoiled Vacuum Packed Beef.</title>
        <authorList>
            <person name="Yu Z."/>
            <person name="Gunn L."/>
            <person name="Brennan E."/>
            <person name="Reid R."/>
            <person name="Wall P.G."/>
            <person name="Gaora O.P."/>
            <person name="Hurley D."/>
            <person name="Bolton D."/>
            <person name="Fanning S."/>
        </authorList>
    </citation>
    <scope>NUCLEOTIDE SEQUENCE [LARGE SCALE GENOMIC DNA]</scope>
    <source>
        <strain evidence="3">DSM 8809</strain>
    </source>
</reference>
<gene>
    <name evidence="2" type="ORF">A7L45_07250</name>
</gene>
<feature type="domain" description="HD-GYP" evidence="1">
    <location>
        <begin position="209"/>
        <end position="405"/>
    </location>
</feature>
<dbReference type="SMART" id="SM00471">
    <property type="entry name" value="HDc"/>
    <property type="match status" value="2"/>
</dbReference>
<dbReference type="Gene3D" id="1.10.3210.10">
    <property type="entry name" value="Hypothetical protein af1432"/>
    <property type="match status" value="2"/>
</dbReference>
<name>A0A1J0GFY0_9CLOT</name>
<dbReference type="KEGG" id="ceu:A7L45_07250"/>
<protein>
    <submittedName>
        <fullName evidence="2">C-di-GMP phosphodiesterase</fullName>
    </submittedName>
</protein>
<dbReference type="InterPro" id="IPR006674">
    <property type="entry name" value="HD_domain"/>
</dbReference>
<accession>A0A1J0GFY0</accession>
<dbReference type="Pfam" id="PF13487">
    <property type="entry name" value="HD_5"/>
    <property type="match status" value="1"/>
</dbReference>
<organism evidence="2 3">
    <name type="scientific">Clostridium estertheticum subsp. estertheticum</name>
    <dbReference type="NCBI Taxonomy" id="1552"/>
    <lineage>
        <taxon>Bacteria</taxon>
        <taxon>Bacillati</taxon>
        <taxon>Bacillota</taxon>
        <taxon>Clostridia</taxon>
        <taxon>Eubacteriales</taxon>
        <taxon>Clostridiaceae</taxon>
        <taxon>Clostridium</taxon>
    </lineage>
</organism>
<dbReference type="STRING" id="1552.A7L45_07250"/>
<proteinExistence type="predicted"/>